<feature type="non-terminal residue" evidence="1">
    <location>
        <position position="1"/>
    </location>
</feature>
<accession>A0A0F8VX45</accession>
<name>A0A0F8VX45_9ZZZZ</name>
<proteinExistence type="predicted"/>
<dbReference type="AlphaFoldDB" id="A0A0F8VX45"/>
<protein>
    <submittedName>
        <fullName evidence="1">Uncharacterized protein</fullName>
    </submittedName>
</protein>
<dbReference type="EMBL" id="LAZR01068807">
    <property type="protein sequence ID" value="KKK48948.1"/>
    <property type="molecule type" value="Genomic_DNA"/>
</dbReference>
<comment type="caution">
    <text evidence="1">The sequence shown here is derived from an EMBL/GenBank/DDBJ whole genome shotgun (WGS) entry which is preliminary data.</text>
</comment>
<gene>
    <name evidence="1" type="ORF">LCGC14_3140010</name>
</gene>
<organism evidence="1">
    <name type="scientific">marine sediment metagenome</name>
    <dbReference type="NCBI Taxonomy" id="412755"/>
    <lineage>
        <taxon>unclassified sequences</taxon>
        <taxon>metagenomes</taxon>
        <taxon>ecological metagenomes</taxon>
    </lineage>
</organism>
<reference evidence="1" key="1">
    <citation type="journal article" date="2015" name="Nature">
        <title>Complex archaea that bridge the gap between prokaryotes and eukaryotes.</title>
        <authorList>
            <person name="Spang A."/>
            <person name="Saw J.H."/>
            <person name="Jorgensen S.L."/>
            <person name="Zaremba-Niedzwiedzka K."/>
            <person name="Martijn J."/>
            <person name="Lind A.E."/>
            <person name="van Eijk R."/>
            <person name="Schleper C."/>
            <person name="Guy L."/>
            <person name="Ettema T.J."/>
        </authorList>
    </citation>
    <scope>NUCLEOTIDE SEQUENCE</scope>
</reference>
<evidence type="ECO:0000313" key="1">
    <source>
        <dbReference type="EMBL" id="KKK48948.1"/>
    </source>
</evidence>
<sequence>ALGTPGNARGVANADSATEASILDNRLEIREGDTLSMVVDWITDFAQKLDQLVQFHIEEDEAVKITGPQGEFWQLIKQQDYEEIEGEFEYSVNVGASRPRLPDIERAQLMAFFSQVIIPFSAILTLPATMKRMAELFHIEDDLMIEELRQLGLKIQSGEVAAPGAQGGGPPGNPVAAVLGKALGQQGGNTNGGGSPMVQQ</sequence>